<proteinExistence type="predicted"/>
<keyword evidence="2" id="KW-1185">Reference proteome</keyword>
<dbReference type="PANTHER" id="PTHR30203">
    <property type="entry name" value="OUTER MEMBRANE CATION EFFLUX PROTEIN"/>
    <property type="match status" value="1"/>
</dbReference>
<reference evidence="1 2" key="1">
    <citation type="submission" date="2024-06" db="EMBL/GenBank/DDBJ databases">
        <title>Brevundimonas sp. C11.</title>
        <authorList>
            <person name="Maltman C."/>
        </authorList>
    </citation>
    <scope>NUCLEOTIDE SEQUENCE [LARGE SCALE GENOMIC DNA]</scope>
    <source>
        <strain evidence="1 2">C11</strain>
    </source>
</reference>
<dbReference type="RefSeq" id="WP_349683367.1">
    <property type="nucleotide sequence ID" value="NZ_JBEGDD010000002.1"/>
</dbReference>
<dbReference type="SUPFAM" id="SSF56954">
    <property type="entry name" value="Outer membrane efflux proteins (OEP)"/>
    <property type="match status" value="1"/>
</dbReference>
<gene>
    <name evidence="1" type="ORF">ABN401_03070</name>
</gene>
<accession>A0ABV1NK17</accession>
<evidence type="ECO:0000313" key="1">
    <source>
        <dbReference type="EMBL" id="MEQ7154191.1"/>
    </source>
</evidence>
<name>A0ABV1NK17_9CAUL</name>
<organism evidence="1 2">
    <name type="scientific">Brevundimonas aurifodinae</name>
    <dbReference type="NCBI Taxonomy" id="1508312"/>
    <lineage>
        <taxon>Bacteria</taxon>
        <taxon>Pseudomonadati</taxon>
        <taxon>Pseudomonadota</taxon>
        <taxon>Alphaproteobacteria</taxon>
        <taxon>Caulobacterales</taxon>
        <taxon>Caulobacteraceae</taxon>
        <taxon>Brevundimonas</taxon>
    </lineage>
</organism>
<evidence type="ECO:0000313" key="2">
    <source>
        <dbReference type="Proteomes" id="UP001445732"/>
    </source>
</evidence>
<protein>
    <submittedName>
        <fullName evidence="1">TolC family protein</fullName>
    </submittedName>
</protein>
<sequence length="413" mass="43964">MRTIGTVAALAVTLGVWTGSVRAEPLTFEGALARATFNAPALQASALGVEAARSEAVAAGQLPDPRLSFGLDGFPVTGPVAGQFGEDDFTILRLGIEQDLPSRARRRAERAVADARIGEAGAEDAIVLRDVRIATGLAWIDLYYADRRLAALDEVLTSLEPLWLAAPSGVASGVDRPANALGPVQLRAALQDRRARLVADAETARAELARWTGDAAAVVEGAPPSSGLDPAGLRAGLDRVPALRAYAAAGRRAEAEVDLARAGRRPDWSFNASYGRRDPRFGDLVSIGASVSLPLFQGQRQAPVIAARAADALRVRLEREDAARTLEAGLRADLAEHARDHDLWRRARDVVLPNVLQRSDLETAAYAADRVGLTEVIEAFTAVANARLDTLDREAAVMRHVVNITLTYGSDDQ</sequence>
<dbReference type="Gene3D" id="1.20.1600.10">
    <property type="entry name" value="Outer membrane efflux proteins (OEP)"/>
    <property type="match status" value="1"/>
</dbReference>
<comment type="caution">
    <text evidence="1">The sequence shown here is derived from an EMBL/GenBank/DDBJ whole genome shotgun (WGS) entry which is preliminary data.</text>
</comment>
<dbReference type="InterPro" id="IPR010131">
    <property type="entry name" value="MdtP/NodT-like"/>
</dbReference>
<dbReference type="EMBL" id="JBEGDD010000002">
    <property type="protein sequence ID" value="MEQ7154191.1"/>
    <property type="molecule type" value="Genomic_DNA"/>
</dbReference>
<dbReference type="Proteomes" id="UP001445732">
    <property type="component" value="Unassembled WGS sequence"/>
</dbReference>